<name>A0AAV9DWH2_ACOCL</name>
<accession>A0AAV9DWH2</accession>
<proteinExistence type="predicted"/>
<gene>
    <name evidence="1" type="ORF">QJS10_CPA10g00845</name>
</gene>
<dbReference type="AlphaFoldDB" id="A0AAV9DWH2"/>
<keyword evidence="2" id="KW-1185">Reference proteome</keyword>
<organism evidence="1 2">
    <name type="scientific">Acorus calamus</name>
    <name type="common">Sweet flag</name>
    <dbReference type="NCBI Taxonomy" id="4465"/>
    <lineage>
        <taxon>Eukaryota</taxon>
        <taxon>Viridiplantae</taxon>
        <taxon>Streptophyta</taxon>
        <taxon>Embryophyta</taxon>
        <taxon>Tracheophyta</taxon>
        <taxon>Spermatophyta</taxon>
        <taxon>Magnoliopsida</taxon>
        <taxon>Liliopsida</taxon>
        <taxon>Acoraceae</taxon>
        <taxon>Acorus</taxon>
    </lineage>
</organism>
<dbReference type="Proteomes" id="UP001180020">
    <property type="component" value="Unassembled WGS sequence"/>
</dbReference>
<dbReference type="EMBL" id="JAUJYO010000010">
    <property type="protein sequence ID" value="KAK1305525.1"/>
    <property type="molecule type" value="Genomic_DNA"/>
</dbReference>
<evidence type="ECO:0000313" key="1">
    <source>
        <dbReference type="EMBL" id="KAK1305525.1"/>
    </source>
</evidence>
<comment type="caution">
    <text evidence="1">The sequence shown here is derived from an EMBL/GenBank/DDBJ whole genome shotgun (WGS) entry which is preliminary data.</text>
</comment>
<evidence type="ECO:0000313" key="2">
    <source>
        <dbReference type="Proteomes" id="UP001180020"/>
    </source>
</evidence>
<reference evidence="1" key="2">
    <citation type="submission" date="2023-06" db="EMBL/GenBank/DDBJ databases">
        <authorList>
            <person name="Ma L."/>
            <person name="Liu K.-W."/>
            <person name="Li Z."/>
            <person name="Hsiao Y.-Y."/>
            <person name="Qi Y."/>
            <person name="Fu T."/>
            <person name="Tang G."/>
            <person name="Zhang D."/>
            <person name="Sun W.-H."/>
            <person name="Liu D.-K."/>
            <person name="Li Y."/>
            <person name="Chen G.-Z."/>
            <person name="Liu X.-D."/>
            <person name="Liao X.-Y."/>
            <person name="Jiang Y.-T."/>
            <person name="Yu X."/>
            <person name="Hao Y."/>
            <person name="Huang J."/>
            <person name="Zhao X.-W."/>
            <person name="Ke S."/>
            <person name="Chen Y.-Y."/>
            <person name="Wu W.-L."/>
            <person name="Hsu J.-L."/>
            <person name="Lin Y.-F."/>
            <person name="Huang M.-D."/>
            <person name="Li C.-Y."/>
            <person name="Huang L."/>
            <person name="Wang Z.-W."/>
            <person name="Zhao X."/>
            <person name="Zhong W.-Y."/>
            <person name="Peng D.-H."/>
            <person name="Ahmad S."/>
            <person name="Lan S."/>
            <person name="Zhang J.-S."/>
            <person name="Tsai W.-C."/>
            <person name="Van De Peer Y."/>
            <person name="Liu Z.-J."/>
        </authorList>
    </citation>
    <scope>NUCLEOTIDE SEQUENCE</scope>
    <source>
        <strain evidence="1">CP</strain>
        <tissue evidence="1">Leaves</tissue>
    </source>
</reference>
<protein>
    <recommendedName>
        <fullName evidence="3">Reverse transcriptase zinc-binding domain-containing protein</fullName>
    </recommendedName>
</protein>
<sequence length="65" mass="7035">MDHLGFGGPSQSQGSSLRIIARPTISTTCILCNGGMELVDHIFRECAVAKDLWARLGALCNHHLD</sequence>
<evidence type="ECO:0008006" key="3">
    <source>
        <dbReference type="Google" id="ProtNLM"/>
    </source>
</evidence>
<reference evidence="1" key="1">
    <citation type="journal article" date="2023" name="Nat. Commun.">
        <title>Diploid and tetraploid genomes of Acorus and the evolution of monocots.</title>
        <authorList>
            <person name="Ma L."/>
            <person name="Liu K.W."/>
            <person name="Li Z."/>
            <person name="Hsiao Y.Y."/>
            <person name="Qi Y."/>
            <person name="Fu T."/>
            <person name="Tang G.D."/>
            <person name="Zhang D."/>
            <person name="Sun W.H."/>
            <person name="Liu D.K."/>
            <person name="Li Y."/>
            <person name="Chen G.Z."/>
            <person name="Liu X.D."/>
            <person name="Liao X.Y."/>
            <person name="Jiang Y.T."/>
            <person name="Yu X."/>
            <person name="Hao Y."/>
            <person name="Huang J."/>
            <person name="Zhao X.W."/>
            <person name="Ke S."/>
            <person name="Chen Y.Y."/>
            <person name="Wu W.L."/>
            <person name="Hsu J.L."/>
            <person name="Lin Y.F."/>
            <person name="Huang M.D."/>
            <person name="Li C.Y."/>
            <person name="Huang L."/>
            <person name="Wang Z.W."/>
            <person name="Zhao X."/>
            <person name="Zhong W.Y."/>
            <person name="Peng D.H."/>
            <person name="Ahmad S."/>
            <person name="Lan S."/>
            <person name="Zhang J.S."/>
            <person name="Tsai W.C."/>
            <person name="Van de Peer Y."/>
            <person name="Liu Z.J."/>
        </authorList>
    </citation>
    <scope>NUCLEOTIDE SEQUENCE</scope>
    <source>
        <strain evidence="1">CP</strain>
    </source>
</reference>